<dbReference type="Proteomes" id="UP000516349">
    <property type="component" value="Chromosome"/>
</dbReference>
<name>A0A7H1NR38_9PROT</name>
<keyword evidence="2" id="KW-1185">Reference proteome</keyword>
<dbReference type="AlphaFoldDB" id="A0A7H1NR38"/>
<proteinExistence type="predicted"/>
<organism evidence="1 2">
    <name type="scientific">Entomobacter blattae</name>
    <dbReference type="NCBI Taxonomy" id="2762277"/>
    <lineage>
        <taxon>Bacteria</taxon>
        <taxon>Pseudomonadati</taxon>
        <taxon>Pseudomonadota</taxon>
        <taxon>Alphaproteobacteria</taxon>
        <taxon>Acetobacterales</taxon>
        <taxon>Acetobacteraceae</taxon>
        <taxon>Entomobacter</taxon>
    </lineage>
</organism>
<dbReference type="EMBL" id="CP060244">
    <property type="protein sequence ID" value="QNT78248.1"/>
    <property type="molecule type" value="Genomic_DNA"/>
</dbReference>
<evidence type="ECO:0000313" key="2">
    <source>
        <dbReference type="Proteomes" id="UP000516349"/>
    </source>
</evidence>
<reference evidence="1 2" key="1">
    <citation type="submission" date="2020-08" db="EMBL/GenBank/DDBJ databases">
        <title>Complete genome sequence of Entomobacter blattae G55GP.</title>
        <authorList>
            <person name="Poehlein A."/>
            <person name="Guzman J."/>
            <person name="Daniel R."/>
            <person name="Vilcinskas A."/>
        </authorList>
    </citation>
    <scope>NUCLEOTIDE SEQUENCE [LARGE SCALE GENOMIC DNA]</scope>
    <source>
        <strain evidence="1 2">G55GP</strain>
    </source>
</reference>
<dbReference type="KEGG" id="ebla:JGUZn3_10200"/>
<accession>A0A7H1NR38</accession>
<sequence length="54" mass="6086">MLSHLLVGGGEPYELCSPQERIEGAHIEKNISVMGVENFLKTFKSKENLKKVKK</sequence>
<protein>
    <submittedName>
        <fullName evidence="1">Uncharacterized protein</fullName>
    </submittedName>
</protein>
<gene>
    <name evidence="1" type="ORF">JGUZn3_10200</name>
</gene>
<evidence type="ECO:0000313" key="1">
    <source>
        <dbReference type="EMBL" id="QNT78248.1"/>
    </source>
</evidence>